<gene>
    <name evidence="2" type="ORF">AWZ03_013318</name>
</gene>
<accession>A0A484AUG1</accession>
<evidence type="ECO:0000256" key="1">
    <source>
        <dbReference type="SAM" id="MobiDB-lite"/>
    </source>
</evidence>
<dbReference type="AlphaFoldDB" id="A0A484AUG1"/>
<sequence>MPATTQRPALPAPPAPPAPPPPPPPLPLPSPLSMALFDWPITVLEMRLDFSGIANRITASRPQQQQQQQQQQPQPQELTFNQRVDFVQAIAADCCELLRVCGTAATTGCHIHLMASRSPFSQAPDEGAAAQNASA</sequence>
<proteinExistence type="predicted"/>
<dbReference type="OMA" id="WPITVLE"/>
<comment type="caution">
    <text evidence="2">The sequence shown here is derived from an EMBL/GenBank/DDBJ whole genome shotgun (WGS) entry which is preliminary data.</text>
</comment>
<dbReference type="Proteomes" id="UP000295192">
    <property type="component" value="Unassembled WGS sequence"/>
</dbReference>
<dbReference type="EMBL" id="LSRL02000627">
    <property type="protein sequence ID" value="TDG40259.1"/>
    <property type="molecule type" value="Genomic_DNA"/>
</dbReference>
<evidence type="ECO:0000313" key="2">
    <source>
        <dbReference type="EMBL" id="TDG40259.1"/>
    </source>
</evidence>
<name>A0A484AUG1_DRONA</name>
<organism evidence="2 3">
    <name type="scientific">Drosophila navojoa</name>
    <name type="common">Fruit fly</name>
    <dbReference type="NCBI Taxonomy" id="7232"/>
    <lineage>
        <taxon>Eukaryota</taxon>
        <taxon>Metazoa</taxon>
        <taxon>Ecdysozoa</taxon>
        <taxon>Arthropoda</taxon>
        <taxon>Hexapoda</taxon>
        <taxon>Insecta</taxon>
        <taxon>Pterygota</taxon>
        <taxon>Neoptera</taxon>
        <taxon>Endopterygota</taxon>
        <taxon>Diptera</taxon>
        <taxon>Brachycera</taxon>
        <taxon>Muscomorpha</taxon>
        <taxon>Ephydroidea</taxon>
        <taxon>Drosophilidae</taxon>
        <taxon>Drosophila</taxon>
    </lineage>
</organism>
<feature type="region of interest" description="Disordered" evidence="1">
    <location>
        <begin position="1"/>
        <end position="31"/>
    </location>
</feature>
<feature type="region of interest" description="Disordered" evidence="1">
    <location>
        <begin position="57"/>
        <end position="77"/>
    </location>
</feature>
<reference evidence="2 3" key="1">
    <citation type="journal article" date="2019" name="J. Hered.">
        <title>An Improved Genome Assembly for Drosophila navojoa, the Basal Species in the mojavensis Cluster.</title>
        <authorList>
            <person name="Vanderlinde T."/>
            <person name="Dupim E.G."/>
            <person name="Nazario-Yepiz N.O."/>
            <person name="Carvalho A.B."/>
        </authorList>
    </citation>
    <scope>NUCLEOTIDE SEQUENCE [LARGE SCALE GENOMIC DNA]</scope>
    <source>
        <strain evidence="2">Navoj_Jal97</strain>
        <tissue evidence="2">Whole organism</tissue>
    </source>
</reference>
<evidence type="ECO:0000313" key="3">
    <source>
        <dbReference type="Proteomes" id="UP000295192"/>
    </source>
</evidence>
<keyword evidence="3" id="KW-1185">Reference proteome</keyword>
<feature type="compositionally biased region" description="Low complexity" evidence="1">
    <location>
        <begin position="62"/>
        <end position="76"/>
    </location>
</feature>
<feature type="compositionally biased region" description="Pro residues" evidence="1">
    <location>
        <begin position="10"/>
        <end position="30"/>
    </location>
</feature>
<protein>
    <submittedName>
        <fullName evidence="2">Uncharacterized protein</fullName>
    </submittedName>
</protein>